<evidence type="ECO:0000313" key="2">
    <source>
        <dbReference type="Proteomes" id="UP000612899"/>
    </source>
</evidence>
<dbReference type="EMBL" id="BONY01000015">
    <property type="protein sequence ID" value="GIH04863.1"/>
    <property type="molecule type" value="Genomic_DNA"/>
</dbReference>
<sequence length="286" mass="30289">MTQTGLRRFVRPVPVGEVGTATAPALAEGGSATAHATAEGGSATAHATAAGGTATAHATAAGGTATAHAARESGSEAQGAAAESLSADYRASPARVGERCEMCAQRLPDRHTHLVDMTSRSLMCCCRACFFLFEPEGAAAGRYRPVPERYLHDPAFQLTQAQWDELAIPVGVVFVFAQSNSTEPVAFYPSPAGATESLLPLGIWDQVMQANPGFAEVRPDVEAVLLRRDGERFDGYLIPIDACYDLVGRVRLKWKGFGGGEELWQAVADFFGELAERAAPVTRGRH</sequence>
<accession>A0A8J3Q6C2</accession>
<dbReference type="InterPro" id="IPR045991">
    <property type="entry name" value="DUF5947"/>
</dbReference>
<organism evidence="1 2">
    <name type="scientific">Rhizocola hellebori</name>
    <dbReference type="NCBI Taxonomy" id="1392758"/>
    <lineage>
        <taxon>Bacteria</taxon>
        <taxon>Bacillati</taxon>
        <taxon>Actinomycetota</taxon>
        <taxon>Actinomycetes</taxon>
        <taxon>Micromonosporales</taxon>
        <taxon>Micromonosporaceae</taxon>
        <taxon>Rhizocola</taxon>
    </lineage>
</organism>
<dbReference type="AlphaFoldDB" id="A0A8J3Q6C2"/>
<reference evidence="1" key="1">
    <citation type="submission" date="2021-01" db="EMBL/GenBank/DDBJ databases">
        <title>Whole genome shotgun sequence of Rhizocola hellebori NBRC 109834.</title>
        <authorList>
            <person name="Komaki H."/>
            <person name="Tamura T."/>
        </authorList>
    </citation>
    <scope>NUCLEOTIDE SEQUENCE</scope>
    <source>
        <strain evidence="1">NBRC 109834</strain>
    </source>
</reference>
<dbReference type="Proteomes" id="UP000612899">
    <property type="component" value="Unassembled WGS sequence"/>
</dbReference>
<comment type="caution">
    <text evidence="1">The sequence shown here is derived from an EMBL/GenBank/DDBJ whole genome shotgun (WGS) entry which is preliminary data.</text>
</comment>
<protein>
    <submittedName>
        <fullName evidence="1">Uncharacterized protein</fullName>
    </submittedName>
</protein>
<gene>
    <name evidence="1" type="ORF">Rhe02_29300</name>
</gene>
<name>A0A8J3Q6C2_9ACTN</name>
<dbReference type="Pfam" id="PF19372">
    <property type="entry name" value="DUF5947"/>
    <property type="match status" value="1"/>
</dbReference>
<keyword evidence="2" id="KW-1185">Reference proteome</keyword>
<proteinExistence type="predicted"/>
<dbReference type="RefSeq" id="WP_203908739.1">
    <property type="nucleotide sequence ID" value="NZ_BONY01000015.1"/>
</dbReference>
<evidence type="ECO:0000313" key="1">
    <source>
        <dbReference type="EMBL" id="GIH04863.1"/>
    </source>
</evidence>